<organism evidence="1">
    <name type="scientific">marine metagenome</name>
    <dbReference type="NCBI Taxonomy" id="408172"/>
    <lineage>
        <taxon>unclassified sequences</taxon>
        <taxon>metagenomes</taxon>
        <taxon>ecological metagenomes</taxon>
    </lineage>
</organism>
<evidence type="ECO:0008006" key="2">
    <source>
        <dbReference type="Google" id="ProtNLM"/>
    </source>
</evidence>
<dbReference type="EMBL" id="UINC01181998">
    <property type="protein sequence ID" value="SVD91974.1"/>
    <property type="molecule type" value="Genomic_DNA"/>
</dbReference>
<proteinExistence type="predicted"/>
<protein>
    <recommendedName>
        <fullName evidence="2">Aminoglycoside phosphotransferase domain-containing protein</fullName>
    </recommendedName>
</protein>
<feature type="non-terminal residue" evidence="1">
    <location>
        <position position="48"/>
    </location>
</feature>
<dbReference type="AlphaFoldDB" id="A0A382Z8Y3"/>
<name>A0A382Z8Y3_9ZZZZ</name>
<sequence>MARKLQRTEINPLVLGAYLSHFLPGSADNISIQTHVAGASNLTYFVSF</sequence>
<reference evidence="1" key="1">
    <citation type="submission" date="2018-05" db="EMBL/GenBank/DDBJ databases">
        <authorList>
            <person name="Lanie J.A."/>
            <person name="Ng W.-L."/>
            <person name="Kazmierczak K.M."/>
            <person name="Andrzejewski T.M."/>
            <person name="Davidsen T.M."/>
            <person name="Wayne K.J."/>
            <person name="Tettelin H."/>
            <person name="Glass J.I."/>
            <person name="Rusch D."/>
            <person name="Podicherti R."/>
            <person name="Tsui H.-C.T."/>
            <person name="Winkler M.E."/>
        </authorList>
    </citation>
    <scope>NUCLEOTIDE SEQUENCE</scope>
</reference>
<accession>A0A382Z8Y3</accession>
<gene>
    <name evidence="1" type="ORF">METZ01_LOCUS444828</name>
</gene>
<evidence type="ECO:0000313" key="1">
    <source>
        <dbReference type="EMBL" id="SVD91974.1"/>
    </source>
</evidence>